<dbReference type="OrthoDB" id="676979at2759"/>
<evidence type="ECO:0000256" key="1">
    <source>
        <dbReference type="ARBA" id="ARBA00022614"/>
    </source>
</evidence>
<dbReference type="SMART" id="SM00364">
    <property type="entry name" value="LRR_BAC"/>
    <property type="match status" value="6"/>
</dbReference>
<dbReference type="PROSITE" id="PS51145">
    <property type="entry name" value="ZU5"/>
    <property type="match status" value="2"/>
</dbReference>
<evidence type="ECO:0000256" key="2">
    <source>
        <dbReference type="ARBA" id="ARBA00022737"/>
    </source>
</evidence>
<dbReference type="SMART" id="SM00369">
    <property type="entry name" value="LRR_TYP"/>
    <property type="match status" value="6"/>
</dbReference>
<keyword evidence="7" id="KW-1185">Reference proteome</keyword>
<dbReference type="PROSITE" id="PS51450">
    <property type="entry name" value="LRR"/>
    <property type="match status" value="3"/>
</dbReference>
<reference evidence="8" key="1">
    <citation type="submission" date="2025-08" db="UniProtKB">
        <authorList>
            <consortium name="RefSeq"/>
        </authorList>
    </citation>
    <scope>IDENTIFICATION</scope>
    <source>
        <tissue evidence="8">Liver</tissue>
    </source>
</reference>
<feature type="domain" description="ZU5" evidence="6">
    <location>
        <begin position="442"/>
        <end position="583"/>
    </location>
</feature>
<dbReference type="InterPro" id="IPR011029">
    <property type="entry name" value="DEATH-like_dom_sf"/>
</dbReference>
<feature type="site" description="Cleavage; by autolysis" evidence="4">
    <location>
        <begin position="574"/>
        <end position="575"/>
    </location>
</feature>
<evidence type="ECO:0000313" key="7">
    <source>
        <dbReference type="Proteomes" id="UP000695026"/>
    </source>
</evidence>
<proteinExistence type="predicted"/>
<dbReference type="Pfam" id="PF23598">
    <property type="entry name" value="LRR_14"/>
    <property type="match status" value="1"/>
</dbReference>
<evidence type="ECO:0000313" key="8">
    <source>
        <dbReference type="RefSeq" id="XP_007433236.1"/>
    </source>
</evidence>
<dbReference type="SMART" id="SM00005">
    <property type="entry name" value="DEATH"/>
    <property type="match status" value="1"/>
</dbReference>
<dbReference type="GO" id="GO:0006974">
    <property type="term" value="P:DNA damage response"/>
    <property type="evidence" value="ECO:0007669"/>
    <property type="project" value="InterPro"/>
</dbReference>
<dbReference type="OMA" id="YPGGCHR"/>
<dbReference type="InterPro" id="IPR000488">
    <property type="entry name" value="Death_dom"/>
</dbReference>
<feature type="domain" description="Death" evidence="5">
    <location>
        <begin position="775"/>
        <end position="860"/>
    </location>
</feature>
<dbReference type="FunFam" id="1.10.533.10:FF:000088">
    <property type="entry name" value="P53-induced death domain protein 1"/>
    <property type="match status" value="1"/>
</dbReference>
<dbReference type="FunFam" id="2.60.220.30:FF:000011">
    <property type="entry name" value="P53-induced death domain protein 1"/>
    <property type="match status" value="1"/>
</dbReference>
<dbReference type="RefSeq" id="XP_007433236.1">
    <property type="nucleotide sequence ID" value="XM_007433174.2"/>
</dbReference>
<dbReference type="InterPro" id="IPR001611">
    <property type="entry name" value="Leu-rich_rpt"/>
</dbReference>
<dbReference type="CTD" id="55367"/>
<dbReference type="Gene3D" id="1.10.533.10">
    <property type="entry name" value="Death Domain, Fas"/>
    <property type="match status" value="1"/>
</dbReference>
<dbReference type="SUPFAM" id="SSF47986">
    <property type="entry name" value="DEATH domain"/>
    <property type="match status" value="1"/>
</dbReference>
<feature type="domain" description="ZU5" evidence="6">
    <location>
        <begin position="310"/>
        <end position="441"/>
    </location>
</feature>
<dbReference type="GeneID" id="103058471"/>
<evidence type="ECO:0000256" key="3">
    <source>
        <dbReference type="PIRSR" id="PIRSR619502-1"/>
    </source>
</evidence>
<dbReference type="Pfam" id="PF00531">
    <property type="entry name" value="Death"/>
    <property type="match status" value="1"/>
</dbReference>
<dbReference type="PANTHER" id="PTHR48051:SF1">
    <property type="entry name" value="RAS SUPPRESSOR PROTEIN 1"/>
    <property type="match status" value="1"/>
</dbReference>
<dbReference type="KEGG" id="pbi:103058471"/>
<dbReference type="Gene3D" id="3.80.10.10">
    <property type="entry name" value="Ribonuclease Inhibitor"/>
    <property type="match status" value="1"/>
</dbReference>
<dbReference type="InterPro" id="IPR032675">
    <property type="entry name" value="LRR_dom_sf"/>
</dbReference>
<evidence type="ECO:0000259" key="5">
    <source>
        <dbReference type="PROSITE" id="PS50017"/>
    </source>
</evidence>
<dbReference type="InterPro" id="IPR019502">
    <property type="entry name" value="Peptidase_S68_pidd"/>
</dbReference>
<accession>A0A9F2R1U8</accession>
<dbReference type="Pfam" id="PF10461">
    <property type="entry name" value="Peptidase_S68"/>
    <property type="match status" value="1"/>
</dbReference>
<feature type="active site" evidence="3">
    <location>
        <position position="433"/>
    </location>
</feature>
<dbReference type="PANTHER" id="PTHR48051">
    <property type="match status" value="1"/>
</dbReference>
<protein>
    <submittedName>
        <fullName evidence="8">P53-induced death domain-containing protein 1</fullName>
    </submittedName>
</protein>
<dbReference type="CDD" id="cd08779">
    <property type="entry name" value="Death_PIDD"/>
    <property type="match status" value="1"/>
</dbReference>
<dbReference type="InterPro" id="IPR003591">
    <property type="entry name" value="Leu-rich_rpt_typical-subtyp"/>
</dbReference>
<dbReference type="GO" id="GO:0005737">
    <property type="term" value="C:cytoplasm"/>
    <property type="evidence" value="ECO:0007669"/>
    <property type="project" value="TreeGrafter"/>
</dbReference>
<dbReference type="AlphaFoldDB" id="A0A9F2R1U8"/>
<feature type="active site" evidence="3">
    <location>
        <position position="431"/>
    </location>
</feature>
<organism evidence="7 8">
    <name type="scientific">Python bivittatus</name>
    <name type="common">Burmese python</name>
    <name type="synonym">Python molurus bivittatus</name>
    <dbReference type="NCBI Taxonomy" id="176946"/>
    <lineage>
        <taxon>Eukaryota</taxon>
        <taxon>Metazoa</taxon>
        <taxon>Chordata</taxon>
        <taxon>Craniata</taxon>
        <taxon>Vertebrata</taxon>
        <taxon>Euteleostomi</taxon>
        <taxon>Lepidosauria</taxon>
        <taxon>Squamata</taxon>
        <taxon>Bifurcata</taxon>
        <taxon>Unidentata</taxon>
        <taxon>Episquamata</taxon>
        <taxon>Toxicofera</taxon>
        <taxon>Serpentes</taxon>
        <taxon>Henophidia</taxon>
        <taxon>Pythonidae</taxon>
        <taxon>Python</taxon>
    </lineage>
</organism>
<feature type="active site" evidence="3">
    <location>
        <position position="575"/>
    </location>
</feature>
<dbReference type="InterPro" id="IPR000906">
    <property type="entry name" value="ZU5_dom"/>
</dbReference>
<dbReference type="SUPFAM" id="SSF52058">
    <property type="entry name" value="L domain-like"/>
    <property type="match status" value="1"/>
</dbReference>
<dbReference type="Proteomes" id="UP000695026">
    <property type="component" value="Unplaced"/>
</dbReference>
<dbReference type="InterPro" id="IPR050216">
    <property type="entry name" value="LRR_domain-containing"/>
</dbReference>
<dbReference type="GO" id="GO:0007165">
    <property type="term" value="P:signal transduction"/>
    <property type="evidence" value="ECO:0007669"/>
    <property type="project" value="InterPro"/>
</dbReference>
<feature type="site" description="Cleavage; by autolysis" evidence="4">
    <location>
        <begin position="432"/>
        <end position="433"/>
    </location>
</feature>
<dbReference type="PROSITE" id="PS50017">
    <property type="entry name" value="DEATH_DOMAIN"/>
    <property type="match status" value="1"/>
</dbReference>
<name>A0A9F2R1U8_PYTBI</name>
<evidence type="ECO:0000259" key="6">
    <source>
        <dbReference type="PROSITE" id="PS51145"/>
    </source>
</evidence>
<dbReference type="GO" id="GO:0006915">
    <property type="term" value="P:apoptotic process"/>
    <property type="evidence" value="ECO:0007669"/>
    <property type="project" value="InterPro"/>
</dbReference>
<keyword evidence="1" id="KW-0433">Leucine-rich repeat</keyword>
<dbReference type="Gene3D" id="2.60.220.30">
    <property type="match status" value="2"/>
</dbReference>
<dbReference type="Pfam" id="PF00791">
    <property type="entry name" value="ZU5"/>
    <property type="match status" value="2"/>
</dbReference>
<feature type="active site" evidence="3">
    <location>
        <position position="573"/>
    </location>
</feature>
<gene>
    <name evidence="8" type="primary">PIDD1</name>
</gene>
<evidence type="ECO:0000256" key="4">
    <source>
        <dbReference type="PIRSR" id="PIRSR619502-2"/>
    </source>
</evidence>
<keyword evidence="2" id="KW-0677">Repeat</keyword>
<sequence length="890" mass="99832">MAGLPELRDPPGEGTLGAGAFSVSYLAGNRLNLDVYPESCRLFLKLLESRREEVEQVEFLRLNCNEDLITSTLSTLPALTGLKSLVLKGGHFRDEIGACQKGLLASLPQDFGQLKCLAHLDLSFNSFTILPPCVTKLASLSFLLVNHNNLQRLPEDFGQLAKLTVFSAMKNQLKGLPQSIGGLAALQTLNLSENALESLPEEIGNLHSCTELDLSGNELTEIPSSLANLQSLQQLHLHSNLLTTVPASLACLPNLSRLDLQNNRLRSIPPEIQSFPFVRLRGNPLGELEVPLQSDDSSSEELQRVYLKADEDSFTVTPEGCRVFLACGIQLRFPRGAATTLVTIHFQKCSPEPHWVKLKHHDIVLSKVLELQPHGIHFQQEVRIWMPYASPRSLHDRELIIRTFDGQKWSDLGTRVKCKGKKRLACCSVSHFSWFLVVSRLVENECEVSQEGGLLVSTVDPNIKVTFPPGVTKEARTVKLQVLLVSTKELREITGDSETVASPLLCLSQNSTVDFLQPVKIQLPLPSGVTGLTLDRSRVHLLHSDWDAQNWSDITDQVVLEFTHLYALFEVTHFSWYWLWCTTKAYIGGFAKEVYKRLRMYQVNFIALQRKKDPEQVLLQCLPKHKVDPVLKKLHDRYRGPEPSDIVEMFEGEQFFAAFERGISIDADRPDCVDGRISFNFFSHLKNVKEVYITSEVDRKSKAVKGQVSFYRGAVPENIPEEIARRRKGPDSHWLATLPIKLPKLKTQVNKQPTTPDGFSLPPLNLGNAETGYLTQSNLLGIAGRIGAEWRTIGLNLGLSYQQIERIQYNNREDLHTQILDMLFSWAQQNEKNPNCVDKLITAMEDSGRQDIADEITAIIGLGRQKYTESIRRVGLDRKSSTEDSAIVLG</sequence>
<dbReference type="InterPro" id="IPR055414">
    <property type="entry name" value="LRR_R13L4/SHOC2-like"/>
</dbReference>
<dbReference type="FunFam" id="2.60.220.30:FF:000010">
    <property type="entry name" value="p53-induced death domain-containing protein 1 isoform X2"/>
    <property type="match status" value="1"/>
</dbReference>